<proteinExistence type="predicted"/>
<organism evidence="1 2">
    <name type="scientific">Aquitalea aquatica</name>
    <dbReference type="NCBI Taxonomy" id="3044273"/>
    <lineage>
        <taxon>Bacteria</taxon>
        <taxon>Pseudomonadati</taxon>
        <taxon>Pseudomonadota</taxon>
        <taxon>Betaproteobacteria</taxon>
        <taxon>Neisseriales</taxon>
        <taxon>Chromobacteriaceae</taxon>
        <taxon>Aquitalea</taxon>
    </lineage>
</organism>
<accession>A0A838YB25</accession>
<gene>
    <name evidence="1" type="ORF">H2Z84_15055</name>
</gene>
<dbReference type="EMBL" id="JACERN010000039">
    <property type="protein sequence ID" value="MBA4709697.1"/>
    <property type="molecule type" value="Genomic_DNA"/>
</dbReference>
<dbReference type="GO" id="GO:0006355">
    <property type="term" value="P:regulation of DNA-templated transcription"/>
    <property type="evidence" value="ECO:0007669"/>
    <property type="project" value="InterPro"/>
</dbReference>
<evidence type="ECO:0000313" key="1">
    <source>
        <dbReference type="EMBL" id="MBA4709697.1"/>
    </source>
</evidence>
<comment type="caution">
    <text evidence="1">The sequence shown here is derived from an EMBL/GenBank/DDBJ whole genome shotgun (WGS) entry which is preliminary data.</text>
</comment>
<reference evidence="1 2" key="1">
    <citation type="submission" date="2020-07" db="EMBL/GenBank/DDBJ databases">
        <title>Draft genome sequence of violacein-producing bacteria and related species.</title>
        <authorList>
            <person name="Wilson H.S."/>
            <person name="De Leon M.E."/>
        </authorList>
    </citation>
    <scope>NUCLEOTIDE SEQUENCE [LARGE SCALE GENOMIC DNA]</scope>
    <source>
        <strain evidence="1 2">HSC-21Su07</strain>
    </source>
</reference>
<sequence length="43" mass="4875">MAEANHVSSAWIIRAAVLQFLEEHQAQLELPLRQPQYKGGETL</sequence>
<evidence type="ECO:0000313" key="2">
    <source>
        <dbReference type="Proteomes" id="UP000545606"/>
    </source>
</evidence>
<name>A0A838YB25_9NEIS</name>
<protein>
    <submittedName>
        <fullName evidence="1">Ribbon-helix-helix protein, CopG family</fullName>
    </submittedName>
</protein>
<dbReference type="AlphaFoldDB" id="A0A838YB25"/>
<keyword evidence="2" id="KW-1185">Reference proteome</keyword>
<dbReference type="Proteomes" id="UP000545606">
    <property type="component" value="Unassembled WGS sequence"/>
</dbReference>